<feature type="domain" description="Peptidase C1A papain C-terminal" evidence="2">
    <location>
        <begin position="23"/>
        <end position="95"/>
    </location>
</feature>
<gene>
    <name evidence="3" type="ORF">EVAR_62421_1</name>
</gene>
<protein>
    <submittedName>
        <fullName evidence="3">Cysteine proteinase CG12163</fullName>
    </submittedName>
</protein>
<name>A0A4C1ZJF3_EUMVA</name>
<comment type="caution">
    <text evidence="3">The sequence shown here is derived from an EMBL/GenBank/DDBJ whole genome shotgun (WGS) entry which is preliminary data.</text>
</comment>
<reference evidence="3 4" key="1">
    <citation type="journal article" date="2019" name="Commun. Biol.">
        <title>The bagworm genome reveals a unique fibroin gene that provides high tensile strength.</title>
        <authorList>
            <person name="Kono N."/>
            <person name="Nakamura H."/>
            <person name="Ohtoshi R."/>
            <person name="Tomita M."/>
            <person name="Numata K."/>
            <person name="Arakawa K."/>
        </authorList>
    </citation>
    <scope>NUCLEOTIDE SEQUENCE [LARGE SCALE GENOMIC DNA]</scope>
</reference>
<keyword evidence="4" id="KW-1185">Reference proteome</keyword>
<dbReference type="Gene3D" id="3.90.70.10">
    <property type="entry name" value="Cysteine proteinases"/>
    <property type="match status" value="1"/>
</dbReference>
<organism evidence="3 4">
    <name type="scientific">Eumeta variegata</name>
    <name type="common">Bagworm moth</name>
    <name type="synonym">Eumeta japonica</name>
    <dbReference type="NCBI Taxonomy" id="151549"/>
    <lineage>
        <taxon>Eukaryota</taxon>
        <taxon>Metazoa</taxon>
        <taxon>Ecdysozoa</taxon>
        <taxon>Arthropoda</taxon>
        <taxon>Hexapoda</taxon>
        <taxon>Insecta</taxon>
        <taxon>Pterygota</taxon>
        <taxon>Neoptera</taxon>
        <taxon>Endopterygota</taxon>
        <taxon>Lepidoptera</taxon>
        <taxon>Glossata</taxon>
        <taxon>Ditrysia</taxon>
        <taxon>Tineoidea</taxon>
        <taxon>Psychidae</taxon>
        <taxon>Oiketicinae</taxon>
        <taxon>Eumeta</taxon>
    </lineage>
</organism>
<dbReference type="STRING" id="151549.A0A4C1ZJF3"/>
<dbReference type="AlphaFoldDB" id="A0A4C1ZJF3"/>
<feature type="region of interest" description="Disordered" evidence="1">
    <location>
        <begin position="95"/>
        <end position="118"/>
    </location>
</feature>
<dbReference type="OrthoDB" id="387093at2759"/>
<dbReference type="SUPFAM" id="SSF54001">
    <property type="entry name" value="Cysteine proteinases"/>
    <property type="match status" value="1"/>
</dbReference>
<evidence type="ECO:0000256" key="1">
    <source>
        <dbReference type="SAM" id="MobiDB-lite"/>
    </source>
</evidence>
<evidence type="ECO:0000313" key="3">
    <source>
        <dbReference type="EMBL" id="GBP88991.1"/>
    </source>
</evidence>
<evidence type="ECO:0000259" key="2">
    <source>
        <dbReference type="Pfam" id="PF00112"/>
    </source>
</evidence>
<dbReference type="GO" id="GO:0008234">
    <property type="term" value="F:cysteine-type peptidase activity"/>
    <property type="evidence" value="ECO:0007669"/>
    <property type="project" value="InterPro"/>
</dbReference>
<dbReference type="Proteomes" id="UP000299102">
    <property type="component" value="Unassembled WGS sequence"/>
</dbReference>
<evidence type="ECO:0000313" key="4">
    <source>
        <dbReference type="Proteomes" id="UP000299102"/>
    </source>
</evidence>
<dbReference type="InterPro" id="IPR038765">
    <property type="entry name" value="Papain-like_cys_pep_sf"/>
</dbReference>
<accession>A0A4C1ZJF3</accession>
<dbReference type="GO" id="GO:0006508">
    <property type="term" value="P:proteolysis"/>
    <property type="evidence" value="ECO:0007669"/>
    <property type="project" value="InterPro"/>
</dbReference>
<dbReference type="Pfam" id="PF00112">
    <property type="entry name" value="Peptidase_C1"/>
    <property type="match status" value="1"/>
</dbReference>
<dbReference type="InterPro" id="IPR000668">
    <property type="entry name" value="Peptidase_C1A_C"/>
</dbReference>
<proteinExistence type="predicted"/>
<dbReference type="EMBL" id="BGZK01001969">
    <property type="protein sequence ID" value="GBP88991.1"/>
    <property type="molecule type" value="Genomic_DNA"/>
</dbReference>
<sequence length="118" mass="12862">MVSSAISERTKLHIEELSVATVAGDYIYNTWCWAIEELGGLETEDQYPYEGDDEKCTFNKSLSRVTVRGAVNITSNETGIAKWLVQNGPISIDLSTPNAASEGRRTARAAGGDGRYTD</sequence>